<comment type="caution">
    <text evidence="2">The sequence shown here is derived from an EMBL/GenBank/DDBJ whole genome shotgun (WGS) entry which is preliminary data.</text>
</comment>
<keyword evidence="3" id="KW-1185">Reference proteome</keyword>
<dbReference type="EMBL" id="JAHQCR010000045">
    <property type="protein sequence ID" value="MBU9721817.1"/>
    <property type="molecule type" value="Genomic_DNA"/>
</dbReference>
<reference evidence="2 3" key="1">
    <citation type="submission" date="2021-06" db="EMBL/GenBank/DDBJ databases">
        <title>Bacillus sp. RD4P76, an endophyte from a halophyte.</title>
        <authorList>
            <person name="Sun J.-Q."/>
        </authorList>
    </citation>
    <scope>NUCLEOTIDE SEQUENCE [LARGE SCALE GENOMIC DNA]</scope>
    <source>
        <strain evidence="2 3">JCM 17098</strain>
    </source>
</reference>
<dbReference type="Pfam" id="PF21758">
    <property type="entry name" value="PAC_bac"/>
    <property type="match status" value="1"/>
</dbReference>
<dbReference type="InterPro" id="IPR048844">
    <property type="entry name" value="LpdD_chaperone-like"/>
</dbReference>
<protein>
    <recommendedName>
        <fullName evidence="1">Prenylated flavin chaperone LpdD-like domain-containing protein</fullName>
    </recommendedName>
</protein>
<dbReference type="Proteomes" id="UP000790580">
    <property type="component" value="Unassembled WGS sequence"/>
</dbReference>
<evidence type="ECO:0000313" key="3">
    <source>
        <dbReference type="Proteomes" id="UP000790580"/>
    </source>
</evidence>
<sequence length="109" mass="12245">MIQCEVQQIGADDLIVITGGTRPHIGAVVIATWNNDQVQLVSHGLPHHKEEQLFLELATVWCNTFHKNVVVSGGIHVDNATKEEINNLVNKTWEKFFILMSDQKLKTIS</sequence>
<proteinExistence type="predicted"/>
<gene>
    <name evidence="2" type="ORF">KS407_10270</name>
</gene>
<feature type="domain" description="Prenylated flavin chaperone LpdD-like" evidence="1">
    <location>
        <begin position="2"/>
        <end position="94"/>
    </location>
</feature>
<organism evidence="2 3">
    <name type="scientific">Evansella alkalicola</name>
    <dbReference type="NCBI Taxonomy" id="745819"/>
    <lineage>
        <taxon>Bacteria</taxon>
        <taxon>Bacillati</taxon>
        <taxon>Bacillota</taxon>
        <taxon>Bacilli</taxon>
        <taxon>Bacillales</taxon>
        <taxon>Bacillaceae</taxon>
        <taxon>Evansella</taxon>
    </lineage>
</organism>
<evidence type="ECO:0000259" key="1">
    <source>
        <dbReference type="Pfam" id="PF21758"/>
    </source>
</evidence>
<name>A0ABS6JTC5_9BACI</name>
<accession>A0ABS6JTC5</accession>
<dbReference type="RefSeq" id="WP_088075992.1">
    <property type="nucleotide sequence ID" value="NZ_JAHQCR010000045.1"/>
</dbReference>
<evidence type="ECO:0000313" key="2">
    <source>
        <dbReference type="EMBL" id="MBU9721817.1"/>
    </source>
</evidence>